<evidence type="ECO:0000313" key="2">
    <source>
        <dbReference type="Proteomes" id="UP000006233"/>
    </source>
</evidence>
<name>C9MX59_9FUSO</name>
<proteinExistence type="predicted"/>
<dbReference type="AlphaFoldDB" id="C9MX59"/>
<sequence length="57" mass="7080">MYIIRKAMEYFKPKINRAYMNEALKNLTEKEKKIFLEMSDYDKFHSLEVYKKIKKQN</sequence>
<organism evidence="1 2">
    <name type="scientific">Leptotrichia hofstadii F0254</name>
    <dbReference type="NCBI Taxonomy" id="634994"/>
    <lineage>
        <taxon>Bacteria</taxon>
        <taxon>Fusobacteriati</taxon>
        <taxon>Fusobacteriota</taxon>
        <taxon>Fusobacteriia</taxon>
        <taxon>Fusobacteriales</taxon>
        <taxon>Leptotrichiaceae</taxon>
        <taxon>Leptotrichia</taxon>
    </lineage>
</organism>
<dbReference type="HOGENOM" id="CLU_2991214_0_0_0"/>
<dbReference type="RefSeq" id="WP_006804467.1">
    <property type="nucleotide sequence ID" value="NZ_GG700632.1"/>
</dbReference>
<protein>
    <submittedName>
        <fullName evidence="1">Uncharacterized protein</fullName>
    </submittedName>
</protein>
<evidence type="ECO:0000313" key="1">
    <source>
        <dbReference type="EMBL" id="EEX75075.1"/>
    </source>
</evidence>
<dbReference type="Proteomes" id="UP000006233">
    <property type="component" value="Unassembled WGS sequence"/>
</dbReference>
<gene>
    <name evidence="1" type="ORF">GCWU000323_01130</name>
</gene>
<dbReference type="STRING" id="634994.GCWU000323_01130"/>
<accession>C9MX59</accession>
<dbReference type="EMBL" id="ACVB02000008">
    <property type="protein sequence ID" value="EEX75075.1"/>
    <property type="molecule type" value="Genomic_DNA"/>
</dbReference>
<comment type="caution">
    <text evidence="1">The sequence shown here is derived from an EMBL/GenBank/DDBJ whole genome shotgun (WGS) entry which is preliminary data.</text>
</comment>
<reference evidence="1 2" key="1">
    <citation type="submission" date="2009-09" db="EMBL/GenBank/DDBJ databases">
        <authorList>
            <person name="Weinstock G."/>
            <person name="Sodergren E."/>
            <person name="Clifton S."/>
            <person name="Fulton L."/>
            <person name="Fulton B."/>
            <person name="Courtney L."/>
            <person name="Fronick C."/>
            <person name="Harrison M."/>
            <person name="Strong C."/>
            <person name="Farmer C."/>
            <person name="Delahaunty K."/>
            <person name="Markovic C."/>
            <person name="Hall O."/>
            <person name="Minx P."/>
            <person name="Tomlinson C."/>
            <person name="Mitreva M."/>
            <person name="Nelson J."/>
            <person name="Hou S."/>
            <person name="Wollam A."/>
            <person name="Pepin K.H."/>
            <person name="Johnson M."/>
            <person name="Bhonagiri V."/>
            <person name="Nash W.E."/>
            <person name="Warren W."/>
            <person name="Chinwalla A."/>
            <person name="Mardis E.R."/>
            <person name="Wilson R.K."/>
        </authorList>
    </citation>
    <scope>NUCLEOTIDE SEQUENCE [LARGE SCALE GENOMIC DNA]</scope>
    <source>
        <strain evidence="1 2">F0254</strain>
    </source>
</reference>